<protein>
    <submittedName>
        <fullName evidence="1">Uncharacterized protein</fullName>
    </submittedName>
</protein>
<sequence length="29" mass="3444">MKTPERADFRLTDLCNFLMPAEINRGQYL</sequence>
<reference evidence="1" key="2">
    <citation type="journal article" date="2015" name="Fish Shellfish Immunol.">
        <title>Early steps in the European eel (Anguilla anguilla)-Vibrio vulnificus interaction in the gills: Role of the RtxA13 toxin.</title>
        <authorList>
            <person name="Callol A."/>
            <person name="Pajuelo D."/>
            <person name="Ebbesson L."/>
            <person name="Teles M."/>
            <person name="MacKenzie S."/>
            <person name="Amaro C."/>
        </authorList>
    </citation>
    <scope>NUCLEOTIDE SEQUENCE</scope>
</reference>
<dbReference type="EMBL" id="GBXM01090239">
    <property type="protein sequence ID" value="JAH18338.1"/>
    <property type="molecule type" value="Transcribed_RNA"/>
</dbReference>
<reference evidence="1" key="1">
    <citation type="submission" date="2014-11" db="EMBL/GenBank/DDBJ databases">
        <authorList>
            <person name="Amaro Gonzalez C."/>
        </authorList>
    </citation>
    <scope>NUCLEOTIDE SEQUENCE</scope>
</reference>
<dbReference type="AlphaFoldDB" id="A0A0E9QQF4"/>
<organism evidence="1">
    <name type="scientific">Anguilla anguilla</name>
    <name type="common">European freshwater eel</name>
    <name type="synonym">Muraena anguilla</name>
    <dbReference type="NCBI Taxonomy" id="7936"/>
    <lineage>
        <taxon>Eukaryota</taxon>
        <taxon>Metazoa</taxon>
        <taxon>Chordata</taxon>
        <taxon>Craniata</taxon>
        <taxon>Vertebrata</taxon>
        <taxon>Euteleostomi</taxon>
        <taxon>Actinopterygii</taxon>
        <taxon>Neopterygii</taxon>
        <taxon>Teleostei</taxon>
        <taxon>Anguilliformes</taxon>
        <taxon>Anguillidae</taxon>
        <taxon>Anguilla</taxon>
    </lineage>
</organism>
<name>A0A0E9QQF4_ANGAN</name>
<accession>A0A0E9QQF4</accession>
<evidence type="ECO:0000313" key="1">
    <source>
        <dbReference type="EMBL" id="JAH18338.1"/>
    </source>
</evidence>
<proteinExistence type="predicted"/>